<dbReference type="AlphaFoldDB" id="A0A2C6M7F0"/>
<dbReference type="EMBL" id="AWQQ01000128">
    <property type="protein sequence ID" value="PHJ36979.1"/>
    <property type="molecule type" value="Genomic_DNA"/>
</dbReference>
<proteinExistence type="predicted"/>
<reference evidence="1 2" key="1">
    <citation type="submission" date="2013-09" db="EMBL/GenBank/DDBJ databases">
        <title>Biodegradation of hydrocarbons in the deep terrestrial subsurface : characterization of a microbial consortium composed of two Desulfotomaculum species originating from a deep geological formation.</title>
        <authorList>
            <person name="Aullo T."/>
            <person name="Berlendis S."/>
            <person name="Lascourreges J.-F."/>
            <person name="Dessort D."/>
            <person name="Saint-Laurent S."/>
            <person name="Schraauwers B."/>
            <person name="Mas J."/>
            <person name="Magot M."/>
            <person name="Ranchou-Peyruse A."/>
        </authorList>
    </citation>
    <scope>NUCLEOTIDE SEQUENCE [LARGE SCALE GENOMIC DNA]</scope>
    <source>
        <strain evidence="1 2">Bs107</strain>
    </source>
</reference>
<protein>
    <submittedName>
        <fullName evidence="1">Uncharacterized protein</fullName>
    </submittedName>
</protein>
<name>A0A2C6M7F0_9FIRM</name>
<evidence type="ECO:0000313" key="1">
    <source>
        <dbReference type="EMBL" id="PHJ36979.1"/>
    </source>
</evidence>
<dbReference type="Proteomes" id="UP000222564">
    <property type="component" value="Unassembled WGS sequence"/>
</dbReference>
<sequence length="128" mass="14388">MNKEFEHIRNQTIGTVEFVSPREIKVLLEINAPQNTAINTGVPQLFPKVNGFVLIPNESGALIGIISWIGVEYSPYPKRKGYKDFDLIDLPFPLRKLSISPLGILKEEDGQFEIERGVYSYPSVGILL</sequence>
<gene>
    <name evidence="1" type="ORF">P378_19140</name>
</gene>
<dbReference type="RefSeq" id="WP_207654075.1">
    <property type="nucleotide sequence ID" value="NZ_AWQQ01000128.1"/>
</dbReference>
<keyword evidence="2" id="KW-1185">Reference proteome</keyword>
<comment type="caution">
    <text evidence="1">The sequence shown here is derived from an EMBL/GenBank/DDBJ whole genome shotgun (WGS) entry which is preliminary data.</text>
</comment>
<evidence type="ECO:0000313" key="2">
    <source>
        <dbReference type="Proteomes" id="UP000222564"/>
    </source>
</evidence>
<accession>A0A2C6M7F0</accession>
<organism evidence="1 2">
    <name type="scientific">Desulforamulus profundi</name>
    <dbReference type="NCBI Taxonomy" id="1383067"/>
    <lineage>
        <taxon>Bacteria</taxon>
        <taxon>Bacillati</taxon>
        <taxon>Bacillota</taxon>
        <taxon>Clostridia</taxon>
        <taxon>Eubacteriales</taxon>
        <taxon>Peptococcaceae</taxon>
        <taxon>Desulforamulus</taxon>
    </lineage>
</organism>